<feature type="site" description="Lowers pKa of active site Tyr" evidence="4">
    <location>
        <position position="86"/>
    </location>
</feature>
<dbReference type="PRINTS" id="PR00069">
    <property type="entry name" value="ALDKETRDTASE"/>
</dbReference>
<dbReference type="Proteomes" id="UP001303160">
    <property type="component" value="Unassembled WGS sequence"/>
</dbReference>
<feature type="active site" description="Proton donor" evidence="2">
    <location>
        <position position="58"/>
    </location>
</feature>
<feature type="region of interest" description="Disordered" evidence="5">
    <location>
        <begin position="1"/>
        <end position="28"/>
    </location>
</feature>
<evidence type="ECO:0000256" key="4">
    <source>
        <dbReference type="PIRSR" id="PIRSR000097-3"/>
    </source>
</evidence>
<sequence length="332" mass="37041">MMRPLDSFQITEDGARLPGRGLGTFQPDPAKYPDKSVKQSVLTALKVGYRHIDTSLRYGDGQGEQEVGEAIHESGIPREEITVVTKLENVFHAPEDVEVNLDISLKNLGLDYVDIFIMHFPYAYRKTANYGTERDAQGKPAIDIELSRSFEVTWKAMERLVDTGKVKHIGISNFSSPKVLRLLKTARIKPVLNQIECHPHWPQKGLVKTCQDNGVHVTAFGPLGCVPIPSLVGRTGPGPLEDETIGKIAEKYGKTPAQVILCHLLLRGISVIPKSNSEKRIVENFDCIFDMSEEDFKTIDNLVGENGEGGVRNFNSLEYLGFDNYNEEFEEP</sequence>
<comment type="caution">
    <text evidence="7">The sequence shown here is derived from an EMBL/GenBank/DDBJ whole genome shotgun (WGS) entry which is preliminary data.</text>
</comment>
<evidence type="ECO:0000256" key="2">
    <source>
        <dbReference type="PIRSR" id="PIRSR000097-1"/>
    </source>
</evidence>
<evidence type="ECO:0000256" key="5">
    <source>
        <dbReference type="SAM" id="MobiDB-lite"/>
    </source>
</evidence>
<dbReference type="GO" id="GO:0016491">
    <property type="term" value="F:oxidoreductase activity"/>
    <property type="evidence" value="ECO:0007669"/>
    <property type="project" value="UniProtKB-KW"/>
</dbReference>
<keyword evidence="1" id="KW-0560">Oxidoreductase</keyword>
<accession>A0AAN6XRS5</accession>
<dbReference type="InterPro" id="IPR023210">
    <property type="entry name" value="NADP_OxRdtase_dom"/>
</dbReference>
<keyword evidence="8" id="KW-1185">Reference proteome</keyword>
<dbReference type="Gene3D" id="3.20.20.100">
    <property type="entry name" value="NADP-dependent oxidoreductase domain"/>
    <property type="match status" value="1"/>
</dbReference>
<evidence type="ECO:0000256" key="1">
    <source>
        <dbReference type="ARBA" id="ARBA00023002"/>
    </source>
</evidence>
<dbReference type="CDD" id="cd19071">
    <property type="entry name" value="AKR_AKR1-5-like"/>
    <property type="match status" value="1"/>
</dbReference>
<evidence type="ECO:0000256" key="3">
    <source>
        <dbReference type="PIRSR" id="PIRSR000097-2"/>
    </source>
</evidence>
<dbReference type="InterPro" id="IPR036812">
    <property type="entry name" value="NAD(P)_OxRdtase_dom_sf"/>
</dbReference>
<name>A0AAN6XRS5_9PEZI</name>
<dbReference type="InterPro" id="IPR020471">
    <property type="entry name" value="AKR"/>
</dbReference>
<evidence type="ECO:0000313" key="8">
    <source>
        <dbReference type="Proteomes" id="UP001303160"/>
    </source>
</evidence>
<dbReference type="Pfam" id="PF00248">
    <property type="entry name" value="Aldo_ket_red"/>
    <property type="match status" value="1"/>
</dbReference>
<dbReference type="SUPFAM" id="SSF51430">
    <property type="entry name" value="NAD(P)-linked oxidoreductase"/>
    <property type="match status" value="1"/>
</dbReference>
<dbReference type="EMBL" id="MU863889">
    <property type="protein sequence ID" value="KAK4203402.1"/>
    <property type="molecule type" value="Genomic_DNA"/>
</dbReference>
<evidence type="ECO:0000259" key="6">
    <source>
        <dbReference type="Pfam" id="PF00248"/>
    </source>
</evidence>
<protein>
    <submittedName>
        <fullName evidence="7">1,5-anhydro-D-fructose reductase</fullName>
    </submittedName>
</protein>
<proteinExistence type="predicted"/>
<dbReference type="PROSITE" id="PS00062">
    <property type="entry name" value="ALDOKETO_REDUCTASE_2"/>
    <property type="match status" value="1"/>
</dbReference>
<reference evidence="7" key="2">
    <citation type="submission" date="2023-05" db="EMBL/GenBank/DDBJ databases">
        <authorList>
            <consortium name="Lawrence Berkeley National Laboratory"/>
            <person name="Steindorff A."/>
            <person name="Hensen N."/>
            <person name="Bonometti L."/>
            <person name="Westerberg I."/>
            <person name="Brannstrom I.O."/>
            <person name="Guillou S."/>
            <person name="Cros-Aarteil S."/>
            <person name="Calhoun S."/>
            <person name="Haridas S."/>
            <person name="Kuo A."/>
            <person name="Mondo S."/>
            <person name="Pangilinan J."/>
            <person name="Riley R."/>
            <person name="Labutti K."/>
            <person name="Andreopoulos B."/>
            <person name="Lipzen A."/>
            <person name="Chen C."/>
            <person name="Yanf M."/>
            <person name="Daum C."/>
            <person name="Ng V."/>
            <person name="Clum A."/>
            <person name="Ohm R."/>
            <person name="Martin F."/>
            <person name="Silar P."/>
            <person name="Natvig D."/>
            <person name="Lalanne C."/>
            <person name="Gautier V."/>
            <person name="Ament-Velasquez S.L."/>
            <person name="Kruys A."/>
            <person name="Hutchinson M.I."/>
            <person name="Powell A.J."/>
            <person name="Barry K."/>
            <person name="Miller A.N."/>
            <person name="Grigoriev I.V."/>
            <person name="Debuchy R."/>
            <person name="Gladieux P."/>
            <person name="Thoren M.H."/>
            <person name="Johannesson H."/>
        </authorList>
    </citation>
    <scope>NUCLEOTIDE SEQUENCE</scope>
    <source>
        <strain evidence="7">CBS 315.58</strain>
    </source>
</reference>
<evidence type="ECO:0000313" key="7">
    <source>
        <dbReference type="EMBL" id="KAK4203402.1"/>
    </source>
</evidence>
<feature type="binding site" evidence="3">
    <location>
        <position position="119"/>
    </location>
    <ligand>
        <name>substrate</name>
    </ligand>
</feature>
<feature type="domain" description="NADP-dependent oxidoreductase" evidence="6">
    <location>
        <begin position="21"/>
        <end position="302"/>
    </location>
</feature>
<organism evidence="7 8">
    <name type="scientific">Triangularia verruculosa</name>
    <dbReference type="NCBI Taxonomy" id="2587418"/>
    <lineage>
        <taxon>Eukaryota</taxon>
        <taxon>Fungi</taxon>
        <taxon>Dikarya</taxon>
        <taxon>Ascomycota</taxon>
        <taxon>Pezizomycotina</taxon>
        <taxon>Sordariomycetes</taxon>
        <taxon>Sordariomycetidae</taxon>
        <taxon>Sordariales</taxon>
        <taxon>Podosporaceae</taxon>
        <taxon>Triangularia</taxon>
    </lineage>
</organism>
<dbReference type="PIRSF" id="PIRSF000097">
    <property type="entry name" value="AKR"/>
    <property type="match status" value="1"/>
</dbReference>
<reference evidence="7" key="1">
    <citation type="journal article" date="2023" name="Mol. Phylogenet. Evol.">
        <title>Genome-scale phylogeny and comparative genomics of the fungal order Sordariales.</title>
        <authorList>
            <person name="Hensen N."/>
            <person name="Bonometti L."/>
            <person name="Westerberg I."/>
            <person name="Brannstrom I.O."/>
            <person name="Guillou S."/>
            <person name="Cros-Aarteil S."/>
            <person name="Calhoun S."/>
            <person name="Haridas S."/>
            <person name="Kuo A."/>
            <person name="Mondo S."/>
            <person name="Pangilinan J."/>
            <person name="Riley R."/>
            <person name="LaButti K."/>
            <person name="Andreopoulos B."/>
            <person name="Lipzen A."/>
            <person name="Chen C."/>
            <person name="Yan M."/>
            <person name="Daum C."/>
            <person name="Ng V."/>
            <person name="Clum A."/>
            <person name="Steindorff A."/>
            <person name="Ohm R.A."/>
            <person name="Martin F."/>
            <person name="Silar P."/>
            <person name="Natvig D.O."/>
            <person name="Lalanne C."/>
            <person name="Gautier V."/>
            <person name="Ament-Velasquez S.L."/>
            <person name="Kruys A."/>
            <person name="Hutchinson M.I."/>
            <person name="Powell A.J."/>
            <person name="Barry K."/>
            <person name="Miller A.N."/>
            <person name="Grigoriev I.V."/>
            <person name="Debuchy R."/>
            <person name="Gladieux P."/>
            <person name="Hiltunen Thoren M."/>
            <person name="Johannesson H."/>
        </authorList>
    </citation>
    <scope>NUCLEOTIDE SEQUENCE</scope>
    <source>
        <strain evidence="7">CBS 315.58</strain>
    </source>
</reference>
<dbReference type="PANTHER" id="PTHR11732">
    <property type="entry name" value="ALDO/KETO REDUCTASE"/>
    <property type="match status" value="1"/>
</dbReference>
<gene>
    <name evidence="7" type="ORF">QBC40DRAFT_274716</name>
</gene>
<dbReference type="AlphaFoldDB" id="A0AAN6XRS5"/>
<dbReference type="InterPro" id="IPR018170">
    <property type="entry name" value="Aldo/ket_reductase_CS"/>
</dbReference>